<dbReference type="InterPro" id="IPR051782">
    <property type="entry name" value="ABC_Transporter_VariousFunc"/>
</dbReference>
<evidence type="ECO:0000313" key="6">
    <source>
        <dbReference type="Proteomes" id="UP000198785"/>
    </source>
</evidence>
<name>A0A1I6TVP2_9SPHI</name>
<evidence type="ECO:0000256" key="3">
    <source>
        <dbReference type="ARBA" id="ARBA00022840"/>
    </source>
</evidence>
<reference evidence="5 6" key="1">
    <citation type="submission" date="2016-10" db="EMBL/GenBank/DDBJ databases">
        <authorList>
            <person name="de Groot N.N."/>
        </authorList>
    </citation>
    <scope>NUCLEOTIDE SEQUENCE [LARGE SCALE GENOMIC DNA]</scope>
    <source>
        <strain evidence="5 6">DSM 22789</strain>
    </source>
</reference>
<dbReference type="Proteomes" id="UP000198785">
    <property type="component" value="Unassembled WGS sequence"/>
</dbReference>
<dbReference type="InterPro" id="IPR027417">
    <property type="entry name" value="P-loop_NTPase"/>
</dbReference>
<dbReference type="AlphaFoldDB" id="A0A1I6TVP2"/>
<keyword evidence="2" id="KW-0547">Nucleotide-binding</keyword>
<dbReference type="PANTHER" id="PTHR42939:SF1">
    <property type="entry name" value="ABC TRANSPORTER ATP-BINDING PROTEIN ALBC-RELATED"/>
    <property type="match status" value="1"/>
</dbReference>
<organism evidence="5 6">
    <name type="scientific">Sphingobacterium wenxiniae</name>
    <dbReference type="NCBI Taxonomy" id="683125"/>
    <lineage>
        <taxon>Bacteria</taxon>
        <taxon>Pseudomonadati</taxon>
        <taxon>Bacteroidota</taxon>
        <taxon>Sphingobacteriia</taxon>
        <taxon>Sphingobacteriales</taxon>
        <taxon>Sphingobacteriaceae</taxon>
        <taxon>Sphingobacterium</taxon>
    </lineage>
</organism>
<dbReference type="Gene3D" id="3.40.50.300">
    <property type="entry name" value="P-loop containing nucleotide triphosphate hydrolases"/>
    <property type="match status" value="1"/>
</dbReference>
<dbReference type="InterPro" id="IPR003439">
    <property type="entry name" value="ABC_transporter-like_ATP-bd"/>
</dbReference>
<dbReference type="SUPFAM" id="SSF52540">
    <property type="entry name" value="P-loop containing nucleoside triphosphate hydrolases"/>
    <property type="match status" value="1"/>
</dbReference>
<dbReference type="PROSITE" id="PS50893">
    <property type="entry name" value="ABC_TRANSPORTER_2"/>
    <property type="match status" value="1"/>
</dbReference>
<dbReference type="EMBL" id="FOZZ01000007">
    <property type="protein sequence ID" value="SFS93319.1"/>
    <property type="molecule type" value="Genomic_DNA"/>
</dbReference>
<dbReference type="STRING" id="683125.SAMN05660206_10780"/>
<dbReference type="PANTHER" id="PTHR42939">
    <property type="entry name" value="ABC TRANSPORTER ATP-BINDING PROTEIN ALBC-RELATED"/>
    <property type="match status" value="1"/>
</dbReference>
<dbReference type="Pfam" id="PF00005">
    <property type="entry name" value="ABC_tran"/>
    <property type="match status" value="1"/>
</dbReference>
<keyword evidence="6" id="KW-1185">Reference proteome</keyword>
<gene>
    <name evidence="5" type="ORF">SAMN05660206_10780</name>
</gene>
<dbReference type="CDD" id="cd03230">
    <property type="entry name" value="ABC_DR_subfamily_A"/>
    <property type="match status" value="1"/>
</dbReference>
<evidence type="ECO:0000259" key="4">
    <source>
        <dbReference type="PROSITE" id="PS50893"/>
    </source>
</evidence>
<evidence type="ECO:0000256" key="2">
    <source>
        <dbReference type="ARBA" id="ARBA00022741"/>
    </source>
</evidence>
<dbReference type="SMART" id="SM00382">
    <property type="entry name" value="AAA"/>
    <property type="match status" value="1"/>
</dbReference>
<keyword evidence="1" id="KW-0813">Transport</keyword>
<dbReference type="GO" id="GO:0016887">
    <property type="term" value="F:ATP hydrolysis activity"/>
    <property type="evidence" value="ECO:0007669"/>
    <property type="project" value="InterPro"/>
</dbReference>
<dbReference type="GO" id="GO:0005524">
    <property type="term" value="F:ATP binding"/>
    <property type="evidence" value="ECO:0007669"/>
    <property type="project" value="UniProtKB-KW"/>
</dbReference>
<sequence length="282" mass="32083">MIRIDNLSFHYKKDITIFDNISTSILPGHIYGLLGLNGIGKTTLLKLICGLLFPKGGSINVNDFTPSEREVSFLSDVYFVTDEVDLPNWSIANLITIYGPLYPKFDKRYFNEILSAFQVDNRENLNDLSYGQRKKVNISFALATNASLLLMDEPTNGLDIPSKTQFRKIIAKHISDDKTIIISTHQIRDIHHLIDHLLILQKHHLILDESIYELSQKIKFQQGNFEDALYTEASLNGNINILTNPNNEDSSFDIELFFNAIHENPTFLQTLKTINTHGHAAH</sequence>
<dbReference type="RefSeq" id="WP_093365902.1">
    <property type="nucleotide sequence ID" value="NZ_FOZZ01000007.1"/>
</dbReference>
<feature type="domain" description="ABC transporter" evidence="4">
    <location>
        <begin position="2"/>
        <end position="227"/>
    </location>
</feature>
<keyword evidence="3 5" id="KW-0067">ATP-binding</keyword>
<proteinExistence type="predicted"/>
<protein>
    <submittedName>
        <fullName evidence="5">ABC-2 type transport system ATP-binding protein</fullName>
    </submittedName>
</protein>
<accession>A0A1I6TVP2</accession>
<dbReference type="OrthoDB" id="9785229at2"/>
<evidence type="ECO:0000256" key="1">
    <source>
        <dbReference type="ARBA" id="ARBA00022448"/>
    </source>
</evidence>
<evidence type="ECO:0000313" key="5">
    <source>
        <dbReference type="EMBL" id="SFS93319.1"/>
    </source>
</evidence>
<dbReference type="InterPro" id="IPR003593">
    <property type="entry name" value="AAA+_ATPase"/>
</dbReference>